<dbReference type="InterPro" id="IPR050266">
    <property type="entry name" value="AB_hydrolase_sf"/>
</dbReference>
<reference evidence="4" key="1">
    <citation type="submission" date="2011-06" db="EMBL/GenBank/DDBJ databases">
        <title>Complete genome sequence of Paenibacillus mucilaginosus KNP414.</title>
        <authorList>
            <person name="Wang J."/>
            <person name="Hu S."/>
            <person name="Hu X."/>
            <person name="Zhang B."/>
            <person name="Dong D."/>
            <person name="Zhang S."/>
            <person name="Zhao K."/>
            <person name="Wu D."/>
        </authorList>
    </citation>
    <scope>NUCLEOTIDE SEQUENCE [LARGE SCALE GENOMIC DNA]</scope>
    <source>
        <strain evidence="4">KNP414</strain>
    </source>
</reference>
<name>F8FNE2_PAEMK</name>
<protein>
    <recommendedName>
        <fullName evidence="2">AB hydrolase-1 domain-containing protein</fullName>
    </recommendedName>
</protein>
<organism evidence="3 4">
    <name type="scientific">Paenibacillus mucilaginosus (strain KNP414)</name>
    <dbReference type="NCBI Taxonomy" id="1036673"/>
    <lineage>
        <taxon>Bacteria</taxon>
        <taxon>Bacillati</taxon>
        <taxon>Bacillota</taxon>
        <taxon>Bacilli</taxon>
        <taxon>Bacillales</taxon>
        <taxon>Paenibacillaceae</taxon>
        <taxon>Paenibacillus</taxon>
    </lineage>
</organism>
<reference evidence="3 4" key="2">
    <citation type="journal article" date="2013" name="Genome Announc.">
        <title>Genome Sequence of Growth-Improving Paenibacillus mucilaginosus Strain KNP414.</title>
        <authorList>
            <person name="Lu J.J."/>
            <person name="Wang J.F."/>
            <person name="Hu X.F."/>
        </authorList>
    </citation>
    <scope>NUCLEOTIDE SEQUENCE [LARGE SCALE GENOMIC DNA]</scope>
    <source>
        <strain evidence="3 4">KNP414</strain>
    </source>
</reference>
<feature type="chain" id="PRO_5003370797" description="AB hydrolase-1 domain-containing protein" evidence="1">
    <location>
        <begin position="28"/>
        <end position="308"/>
    </location>
</feature>
<dbReference type="HOGENOM" id="CLU_020336_9_3_9"/>
<dbReference type="Proteomes" id="UP000006620">
    <property type="component" value="Chromosome"/>
</dbReference>
<dbReference type="InterPro" id="IPR029058">
    <property type="entry name" value="AB_hydrolase_fold"/>
</dbReference>
<evidence type="ECO:0000256" key="1">
    <source>
        <dbReference type="SAM" id="SignalP"/>
    </source>
</evidence>
<evidence type="ECO:0000259" key="2">
    <source>
        <dbReference type="Pfam" id="PF00561"/>
    </source>
</evidence>
<dbReference type="PANTHER" id="PTHR43798:SF33">
    <property type="entry name" value="HYDROLASE, PUTATIVE (AFU_ORTHOLOGUE AFUA_2G14860)-RELATED"/>
    <property type="match status" value="1"/>
</dbReference>
<dbReference type="PATRIC" id="fig|1036673.3.peg.309"/>
<dbReference type="Pfam" id="PF00561">
    <property type="entry name" value="Abhydrolase_1"/>
    <property type="match status" value="1"/>
</dbReference>
<keyword evidence="1" id="KW-0732">Signal</keyword>
<dbReference type="KEGG" id="pms:KNP414_00354"/>
<dbReference type="Gene3D" id="3.40.50.1820">
    <property type="entry name" value="alpha/beta hydrolase"/>
    <property type="match status" value="1"/>
</dbReference>
<gene>
    <name evidence="3" type="ordered locus">KNP414_00354</name>
</gene>
<feature type="signal peptide" evidence="1">
    <location>
        <begin position="1"/>
        <end position="27"/>
    </location>
</feature>
<dbReference type="SUPFAM" id="SSF53474">
    <property type="entry name" value="alpha/beta-Hydrolases"/>
    <property type="match status" value="1"/>
</dbReference>
<dbReference type="PANTHER" id="PTHR43798">
    <property type="entry name" value="MONOACYLGLYCEROL LIPASE"/>
    <property type="match status" value="1"/>
</dbReference>
<evidence type="ECO:0000313" key="4">
    <source>
        <dbReference type="Proteomes" id="UP000006620"/>
    </source>
</evidence>
<dbReference type="GO" id="GO:0016020">
    <property type="term" value="C:membrane"/>
    <property type="evidence" value="ECO:0007669"/>
    <property type="project" value="TreeGrafter"/>
</dbReference>
<sequence length="308" mass="33308">MFMKRRSMAAVLSFLLTVSLPVPYAQGAGEDLSAPAPTAAADSTTERPVSQSGIVFQGKVDIGGYGLYVTIRGERREGLPTVVFENGYGDSSGIWDAAAPELAKVTQVVSYDRANIGLSDAPSSASYSALDAANRLNLLLKKTGVNGPLVLIGHSMGGLYIREYAYLYPTSVKGLIFVDASHEHMEDVLFPEYPVETRRSIVEDDLVTSGGREGHYYPDVDNTYRQIDQGRQTDFLRSVPITVLSGGNHGYPDTFIDGEARWAQLQRSLAALSNDSVHVTDGNSGHYLHTQNPSLVVASAVTMFGRIK</sequence>
<accession>F8FNE2</accession>
<evidence type="ECO:0000313" key="3">
    <source>
        <dbReference type="EMBL" id="AEI38979.1"/>
    </source>
</evidence>
<dbReference type="EMBL" id="CP002869">
    <property type="protein sequence ID" value="AEI38979.1"/>
    <property type="molecule type" value="Genomic_DNA"/>
</dbReference>
<dbReference type="InterPro" id="IPR000073">
    <property type="entry name" value="AB_hydrolase_1"/>
</dbReference>
<proteinExistence type="predicted"/>
<feature type="domain" description="AB hydrolase-1" evidence="2">
    <location>
        <begin position="80"/>
        <end position="211"/>
    </location>
</feature>
<dbReference type="AlphaFoldDB" id="F8FNE2"/>